<dbReference type="InterPro" id="IPR046341">
    <property type="entry name" value="SET_dom_sf"/>
</dbReference>
<organism evidence="2 3">
    <name type="scientific">Terfezia boudieri ATCC MYA-4762</name>
    <dbReference type="NCBI Taxonomy" id="1051890"/>
    <lineage>
        <taxon>Eukaryota</taxon>
        <taxon>Fungi</taxon>
        <taxon>Dikarya</taxon>
        <taxon>Ascomycota</taxon>
        <taxon>Pezizomycotina</taxon>
        <taxon>Pezizomycetes</taxon>
        <taxon>Pezizales</taxon>
        <taxon>Pezizaceae</taxon>
        <taxon>Terfezia</taxon>
    </lineage>
</organism>
<dbReference type="EMBL" id="ML121547">
    <property type="protein sequence ID" value="RPB23313.1"/>
    <property type="molecule type" value="Genomic_DNA"/>
</dbReference>
<proteinExistence type="predicted"/>
<name>A0A3N4LK61_9PEZI</name>
<dbReference type="OrthoDB" id="438641at2759"/>
<dbReference type="InParanoid" id="A0A3N4LK61"/>
<dbReference type="GO" id="GO:0005634">
    <property type="term" value="C:nucleus"/>
    <property type="evidence" value="ECO:0007669"/>
    <property type="project" value="TreeGrafter"/>
</dbReference>
<sequence>MRTTSPDADTAGVPTSQLNAREISTNNSSSLIPSLVSKLTSITHPTKPADLEPNACPSVALLQTREKLTGFLVEVVTLISTLYPTPHSHSHKYSSESNGGGGKEKQEDEDEDEDEEGGETALPPRSIVDQLLLLIPIAYLNRALTHARLGYHDLSSSDAYRAMLSVERFREWTDEAADKYEFLDLDAGTASHGLFSGGGLAGVLHPELRWVVRGDEVGKDTKEDDSQRVLNQIDKASLWTIICSLTNAGCIKLAQTYLRNAVTRFSSEGDVGLWQDLARGILTKLDPHPTSTPTTGSFIEILLTQRNLPIRGLSRREVYPWNHYEPDRFAPSTLEKINASMRECCVLTGPEGGPWCEARCVELPRLRADGTISSKTVRQLGVFALRDIPAVIPGVDDSEPVPHPYLIEPTRLIAYTTTGGPPGSVAAVRCELCTKPIPEPEQGQWGCAECEENDIWPSYCSKECQDRAGVLYHPVVCGMDWTWLHREANRKLEGAKGEEGVFDDDAVYCLLVMRAWAVALVRGVHPLELEEVWYLYGAGRRRKGGKYPILDGTSKNDIVVDEDDEEGEDVLIPFDFHQNVIVPHMILDAFQIEILPFPPHPEDKTDETLDRSPTLSLTHFDTPTSTLPLLNKFKGVASLTRHLDTRTHPPVETLVSAIHPLYSLVNHDCDPNVYWQVNERGEMCFRALDKERKFWLEDGVGGKGGWEGGVEKGRQIRDSYVDPGLGVRERRKKIWGVLGGSCRCGRCEREEREEYRG</sequence>
<dbReference type="PANTHER" id="PTHR12197">
    <property type="entry name" value="HISTONE-LYSINE N-METHYLTRANSFERASE SMYD"/>
    <property type="match status" value="1"/>
</dbReference>
<accession>A0A3N4LK61</accession>
<dbReference type="InterPro" id="IPR050869">
    <property type="entry name" value="H3K4_H4K5_MeTrfase"/>
</dbReference>
<protein>
    <recommendedName>
        <fullName evidence="4">MYND-type zinc finger protein samB</fullName>
    </recommendedName>
</protein>
<dbReference type="SUPFAM" id="SSF82199">
    <property type="entry name" value="SET domain"/>
    <property type="match status" value="1"/>
</dbReference>
<keyword evidence="3" id="KW-1185">Reference proteome</keyword>
<feature type="compositionally biased region" description="Acidic residues" evidence="1">
    <location>
        <begin position="107"/>
        <end position="118"/>
    </location>
</feature>
<evidence type="ECO:0008006" key="4">
    <source>
        <dbReference type="Google" id="ProtNLM"/>
    </source>
</evidence>
<evidence type="ECO:0000256" key="1">
    <source>
        <dbReference type="SAM" id="MobiDB-lite"/>
    </source>
</evidence>
<feature type="region of interest" description="Disordered" evidence="1">
    <location>
        <begin position="86"/>
        <end position="122"/>
    </location>
</feature>
<feature type="region of interest" description="Disordered" evidence="1">
    <location>
        <begin position="1"/>
        <end position="25"/>
    </location>
</feature>
<reference evidence="2 3" key="1">
    <citation type="journal article" date="2018" name="Nat. Ecol. Evol.">
        <title>Pezizomycetes genomes reveal the molecular basis of ectomycorrhizal truffle lifestyle.</title>
        <authorList>
            <person name="Murat C."/>
            <person name="Payen T."/>
            <person name="Noel B."/>
            <person name="Kuo A."/>
            <person name="Morin E."/>
            <person name="Chen J."/>
            <person name="Kohler A."/>
            <person name="Krizsan K."/>
            <person name="Balestrini R."/>
            <person name="Da Silva C."/>
            <person name="Montanini B."/>
            <person name="Hainaut M."/>
            <person name="Levati E."/>
            <person name="Barry K.W."/>
            <person name="Belfiori B."/>
            <person name="Cichocki N."/>
            <person name="Clum A."/>
            <person name="Dockter R.B."/>
            <person name="Fauchery L."/>
            <person name="Guy J."/>
            <person name="Iotti M."/>
            <person name="Le Tacon F."/>
            <person name="Lindquist E.A."/>
            <person name="Lipzen A."/>
            <person name="Malagnac F."/>
            <person name="Mello A."/>
            <person name="Molinier V."/>
            <person name="Miyauchi S."/>
            <person name="Poulain J."/>
            <person name="Riccioni C."/>
            <person name="Rubini A."/>
            <person name="Sitrit Y."/>
            <person name="Splivallo R."/>
            <person name="Traeger S."/>
            <person name="Wang M."/>
            <person name="Zifcakova L."/>
            <person name="Wipf D."/>
            <person name="Zambonelli A."/>
            <person name="Paolocci F."/>
            <person name="Nowrousian M."/>
            <person name="Ottonello S."/>
            <person name="Baldrian P."/>
            <person name="Spatafora J.W."/>
            <person name="Henrissat B."/>
            <person name="Nagy L.G."/>
            <person name="Aury J.M."/>
            <person name="Wincker P."/>
            <person name="Grigoriev I.V."/>
            <person name="Bonfante P."/>
            <person name="Martin F.M."/>
        </authorList>
    </citation>
    <scope>NUCLEOTIDE SEQUENCE [LARGE SCALE GENOMIC DNA]</scope>
    <source>
        <strain evidence="2 3">ATCC MYA-4762</strain>
    </source>
</reference>
<evidence type="ECO:0000313" key="3">
    <source>
        <dbReference type="Proteomes" id="UP000267821"/>
    </source>
</evidence>
<dbReference type="AlphaFoldDB" id="A0A3N4LK61"/>
<dbReference type="PANTHER" id="PTHR12197:SF273">
    <property type="entry name" value="MYND-TYPE ZINC FINGER PROTEIN SAMB"/>
    <property type="match status" value="1"/>
</dbReference>
<dbReference type="Proteomes" id="UP000267821">
    <property type="component" value="Unassembled WGS sequence"/>
</dbReference>
<evidence type="ECO:0000313" key="2">
    <source>
        <dbReference type="EMBL" id="RPB23313.1"/>
    </source>
</evidence>
<dbReference type="Gene3D" id="2.170.270.10">
    <property type="entry name" value="SET domain"/>
    <property type="match status" value="1"/>
</dbReference>
<gene>
    <name evidence="2" type="ORF">L211DRAFT_868750</name>
</gene>
<dbReference type="STRING" id="1051890.A0A3N4LK61"/>